<dbReference type="RefSeq" id="WP_145385858.1">
    <property type="nucleotide sequence ID" value="NZ_CP037423.1"/>
</dbReference>
<dbReference type="AlphaFoldDB" id="A0A518HMZ5"/>
<dbReference type="KEGG" id="snep:Enr13x_20320"/>
<proteinExistence type="predicted"/>
<evidence type="ECO:0000313" key="2">
    <source>
        <dbReference type="Proteomes" id="UP000319004"/>
    </source>
</evidence>
<name>A0A518HMZ5_9BACT</name>
<organism evidence="1 2">
    <name type="scientific">Stieleria neptunia</name>
    <dbReference type="NCBI Taxonomy" id="2527979"/>
    <lineage>
        <taxon>Bacteria</taxon>
        <taxon>Pseudomonadati</taxon>
        <taxon>Planctomycetota</taxon>
        <taxon>Planctomycetia</taxon>
        <taxon>Pirellulales</taxon>
        <taxon>Pirellulaceae</taxon>
        <taxon>Stieleria</taxon>
    </lineage>
</organism>
<dbReference type="Gene3D" id="3.40.50.150">
    <property type="entry name" value="Vaccinia Virus protein VP39"/>
    <property type="match status" value="1"/>
</dbReference>
<evidence type="ECO:0000313" key="1">
    <source>
        <dbReference type="EMBL" id="QDV42189.1"/>
    </source>
</evidence>
<dbReference type="EMBL" id="CP037423">
    <property type="protein sequence ID" value="QDV42189.1"/>
    <property type="molecule type" value="Genomic_DNA"/>
</dbReference>
<dbReference type="InterPro" id="IPR029063">
    <property type="entry name" value="SAM-dependent_MTases_sf"/>
</dbReference>
<sequence length="196" mass="21971">MDLIDVDIPVCWDTPPAEILRTIEIAERLHGKMQSDEPQKRIPLLVNSNYYIAYHALQHARALCVDRGLGSELSFCEWGSGLGVVTCIASQLGYQASGIEIEPSLCRFARTLASEANVTAEFIQSSYRELPERCDEETLNQPYPMGPRTSDVVYAYPWPAEEAYITTLFAQSPMSQALLVTYHGGTTLRVRERVLQ</sequence>
<keyword evidence="2" id="KW-1185">Reference proteome</keyword>
<dbReference type="Proteomes" id="UP000319004">
    <property type="component" value="Chromosome"/>
</dbReference>
<dbReference type="OrthoDB" id="283520at2"/>
<gene>
    <name evidence="1" type="ORF">Enr13x_20320</name>
</gene>
<reference evidence="1 2" key="1">
    <citation type="submission" date="2019-03" db="EMBL/GenBank/DDBJ databases">
        <title>Deep-cultivation of Planctomycetes and their phenomic and genomic characterization uncovers novel biology.</title>
        <authorList>
            <person name="Wiegand S."/>
            <person name="Jogler M."/>
            <person name="Boedeker C."/>
            <person name="Pinto D."/>
            <person name="Vollmers J."/>
            <person name="Rivas-Marin E."/>
            <person name="Kohn T."/>
            <person name="Peeters S.H."/>
            <person name="Heuer A."/>
            <person name="Rast P."/>
            <person name="Oberbeckmann S."/>
            <person name="Bunk B."/>
            <person name="Jeske O."/>
            <person name="Meyerdierks A."/>
            <person name="Storesund J.E."/>
            <person name="Kallscheuer N."/>
            <person name="Luecker S."/>
            <person name="Lage O.M."/>
            <person name="Pohl T."/>
            <person name="Merkel B.J."/>
            <person name="Hornburger P."/>
            <person name="Mueller R.-W."/>
            <person name="Bruemmer F."/>
            <person name="Labrenz M."/>
            <person name="Spormann A.M."/>
            <person name="Op den Camp H."/>
            <person name="Overmann J."/>
            <person name="Amann R."/>
            <person name="Jetten M.S.M."/>
            <person name="Mascher T."/>
            <person name="Medema M.H."/>
            <person name="Devos D.P."/>
            <person name="Kaster A.-K."/>
            <person name="Ovreas L."/>
            <person name="Rohde M."/>
            <person name="Galperin M.Y."/>
            <person name="Jogler C."/>
        </authorList>
    </citation>
    <scope>NUCLEOTIDE SEQUENCE [LARGE SCALE GENOMIC DNA]</scope>
    <source>
        <strain evidence="1 2">Enr13</strain>
    </source>
</reference>
<accession>A0A518HMZ5</accession>
<protein>
    <submittedName>
        <fullName evidence="1">Uncharacterized protein</fullName>
    </submittedName>
</protein>
<dbReference type="SUPFAM" id="SSF53335">
    <property type="entry name" value="S-adenosyl-L-methionine-dependent methyltransferases"/>
    <property type="match status" value="1"/>
</dbReference>